<evidence type="ECO:0000313" key="5">
    <source>
        <dbReference type="Proteomes" id="UP000008281"/>
    </source>
</evidence>
<feature type="domain" description="CCHC-type" evidence="3">
    <location>
        <begin position="301"/>
        <end position="316"/>
    </location>
</feature>
<dbReference type="GO" id="GO:0008270">
    <property type="term" value="F:zinc ion binding"/>
    <property type="evidence" value="ECO:0007669"/>
    <property type="project" value="UniProtKB-KW"/>
</dbReference>
<accession>E3LXM7</accession>
<dbReference type="InterPro" id="IPR001878">
    <property type="entry name" value="Znf_CCHC"/>
</dbReference>
<dbReference type="HOGENOM" id="CLU_696848_0_0_1"/>
<dbReference type="GO" id="GO:0003676">
    <property type="term" value="F:nucleic acid binding"/>
    <property type="evidence" value="ECO:0007669"/>
    <property type="project" value="InterPro"/>
</dbReference>
<dbReference type="SUPFAM" id="SSF57756">
    <property type="entry name" value="Retrovirus zinc finger-like domains"/>
    <property type="match status" value="1"/>
</dbReference>
<dbReference type="Pfam" id="PF00098">
    <property type="entry name" value="zf-CCHC"/>
    <property type="match status" value="1"/>
</dbReference>
<feature type="compositionally biased region" description="Basic residues" evidence="2">
    <location>
        <begin position="1"/>
        <end position="10"/>
    </location>
</feature>
<name>E3LXM7_CAERE</name>
<dbReference type="SMART" id="SM00343">
    <property type="entry name" value="ZnF_C2HC"/>
    <property type="match status" value="1"/>
</dbReference>
<gene>
    <name evidence="4" type="ORF">CRE_03677</name>
</gene>
<feature type="region of interest" description="Disordered" evidence="2">
    <location>
        <begin position="1"/>
        <end position="29"/>
    </location>
</feature>
<evidence type="ECO:0000256" key="1">
    <source>
        <dbReference type="PROSITE-ProRule" id="PRU00047"/>
    </source>
</evidence>
<proteinExistence type="predicted"/>
<protein>
    <recommendedName>
        <fullName evidence="3">CCHC-type domain-containing protein</fullName>
    </recommendedName>
</protein>
<keyword evidence="1" id="KW-0479">Metal-binding</keyword>
<evidence type="ECO:0000313" key="4">
    <source>
        <dbReference type="EMBL" id="EFO84793.1"/>
    </source>
</evidence>
<keyword evidence="5" id="KW-1185">Reference proteome</keyword>
<dbReference type="InterPro" id="IPR036875">
    <property type="entry name" value="Znf_CCHC_sf"/>
</dbReference>
<dbReference type="GO" id="GO:0019899">
    <property type="term" value="F:enzyme binding"/>
    <property type="evidence" value="ECO:0007669"/>
    <property type="project" value="UniProtKB-ARBA"/>
</dbReference>
<dbReference type="AlphaFoldDB" id="E3LXM7"/>
<feature type="region of interest" description="Disordered" evidence="2">
    <location>
        <begin position="270"/>
        <end position="297"/>
    </location>
</feature>
<reference evidence="4" key="1">
    <citation type="submission" date="2007-07" db="EMBL/GenBank/DDBJ databases">
        <title>PCAP assembly of the Caenorhabditis remanei genome.</title>
        <authorList>
            <consortium name="The Caenorhabditis remanei Sequencing Consortium"/>
            <person name="Wilson R.K."/>
        </authorList>
    </citation>
    <scope>NUCLEOTIDE SEQUENCE [LARGE SCALE GENOMIC DNA]</scope>
    <source>
        <strain evidence="4">PB4641</strain>
    </source>
</reference>
<dbReference type="OrthoDB" id="427960at2759"/>
<dbReference type="EMBL" id="DS268418">
    <property type="protein sequence ID" value="EFO84793.1"/>
    <property type="molecule type" value="Genomic_DNA"/>
</dbReference>
<dbReference type="GO" id="GO:0005737">
    <property type="term" value="C:cytoplasm"/>
    <property type="evidence" value="ECO:0007669"/>
    <property type="project" value="UniProtKB-ARBA"/>
</dbReference>
<evidence type="ECO:0000256" key="2">
    <source>
        <dbReference type="SAM" id="MobiDB-lite"/>
    </source>
</evidence>
<dbReference type="Gene3D" id="4.10.60.10">
    <property type="entry name" value="Zinc finger, CCHC-type"/>
    <property type="match status" value="1"/>
</dbReference>
<sequence>MHRAKKKQSRRSNADSSPEHSGSKVSLSNDKTVSKWVAGGAGSMTCATVRSALSTVHFSINQLSEHVGKTQFTPRGVWEVQEVETVQEGEHEPRREKVGQDLRDVWSDEVTQPLQEVGQLVPMFPQQPRFNNSHRDHYYSEAGHLTIVTTQWLGKTIKKYAEAVQAEIDLTEKVESFRRDLRSRENLIEVLKLKLISLLEQKYGPDQIEQLPELLLVKELLRLGEETEGQDRHRRLSTSSVASYHTSLVREDQEDNADPVSKIDSWAKEMESVHNQEESPSKELKCSGNSKKSTPKRKNTCFFCGKEGHFVKECREKAKLLATTPARRQGTAPRFPSKKEVNNFASKLLASAHSLVATIPRPATVIAAVAVSAVSLVANALSPPPPQRHSTTTRTV</sequence>
<keyword evidence="1" id="KW-0863">Zinc-finger</keyword>
<keyword evidence="1" id="KW-0862">Zinc</keyword>
<organism evidence="5">
    <name type="scientific">Caenorhabditis remanei</name>
    <name type="common">Caenorhabditis vulgaris</name>
    <dbReference type="NCBI Taxonomy" id="31234"/>
    <lineage>
        <taxon>Eukaryota</taxon>
        <taxon>Metazoa</taxon>
        <taxon>Ecdysozoa</taxon>
        <taxon>Nematoda</taxon>
        <taxon>Chromadorea</taxon>
        <taxon>Rhabditida</taxon>
        <taxon>Rhabditina</taxon>
        <taxon>Rhabditomorpha</taxon>
        <taxon>Rhabditoidea</taxon>
        <taxon>Rhabditidae</taxon>
        <taxon>Peloderinae</taxon>
        <taxon>Caenorhabditis</taxon>
    </lineage>
</organism>
<evidence type="ECO:0000259" key="3">
    <source>
        <dbReference type="PROSITE" id="PS50158"/>
    </source>
</evidence>
<dbReference type="Proteomes" id="UP000008281">
    <property type="component" value="Unassembled WGS sequence"/>
</dbReference>
<dbReference type="InParanoid" id="E3LXM7"/>
<dbReference type="PROSITE" id="PS50158">
    <property type="entry name" value="ZF_CCHC"/>
    <property type="match status" value="1"/>
</dbReference>
<feature type="compositionally biased region" description="Basic and acidic residues" evidence="2">
    <location>
        <begin position="270"/>
        <end position="285"/>
    </location>
</feature>